<feature type="transmembrane region" description="Helical" evidence="8">
    <location>
        <begin position="259"/>
        <end position="280"/>
    </location>
</feature>
<comment type="similarity">
    <text evidence="2">Belongs to the auxin efflux carrier (TC 2.A.69) family.</text>
</comment>
<feature type="transmembrane region" description="Helical" evidence="8">
    <location>
        <begin position="122"/>
        <end position="143"/>
    </location>
</feature>
<feature type="transmembrane region" description="Helical" evidence="8">
    <location>
        <begin position="194"/>
        <end position="214"/>
    </location>
</feature>
<feature type="transmembrane region" description="Helical" evidence="8">
    <location>
        <begin position="6"/>
        <end position="23"/>
    </location>
</feature>
<comment type="subcellular location">
    <subcellularLocation>
        <location evidence="1">Cell membrane</location>
        <topology evidence="1">Multi-pass membrane protein</topology>
    </subcellularLocation>
</comment>
<comment type="caution">
    <text evidence="9">The sequence shown here is derived from an EMBL/GenBank/DDBJ whole genome shotgun (WGS) entry which is preliminary data.</text>
</comment>
<feature type="transmembrane region" description="Helical" evidence="8">
    <location>
        <begin position="44"/>
        <end position="62"/>
    </location>
</feature>
<keyword evidence="5 8" id="KW-0812">Transmembrane</keyword>
<dbReference type="Pfam" id="PF03547">
    <property type="entry name" value="Mem_trans"/>
    <property type="match status" value="1"/>
</dbReference>
<evidence type="ECO:0000256" key="2">
    <source>
        <dbReference type="ARBA" id="ARBA00010145"/>
    </source>
</evidence>
<dbReference type="Gene3D" id="1.20.1530.20">
    <property type="match status" value="1"/>
</dbReference>
<keyword evidence="4" id="KW-1003">Cell membrane</keyword>
<protein>
    <submittedName>
        <fullName evidence="9">AEC family transporter</fullName>
    </submittedName>
</protein>
<proteinExistence type="inferred from homology"/>
<keyword evidence="7 8" id="KW-0472">Membrane</keyword>
<dbReference type="InterPro" id="IPR038770">
    <property type="entry name" value="Na+/solute_symporter_sf"/>
</dbReference>
<dbReference type="RefSeq" id="WP_341411212.1">
    <property type="nucleotide sequence ID" value="NZ_JBBUTH010000008.1"/>
</dbReference>
<feature type="transmembrane region" description="Helical" evidence="8">
    <location>
        <begin position="286"/>
        <end position="307"/>
    </location>
</feature>
<dbReference type="PANTHER" id="PTHR36838">
    <property type="entry name" value="AUXIN EFFLUX CARRIER FAMILY PROTEIN"/>
    <property type="match status" value="1"/>
</dbReference>
<keyword evidence="10" id="KW-1185">Reference proteome</keyword>
<feature type="transmembrane region" description="Helical" evidence="8">
    <location>
        <begin position="149"/>
        <end position="173"/>
    </location>
</feature>
<evidence type="ECO:0000256" key="7">
    <source>
        <dbReference type="ARBA" id="ARBA00023136"/>
    </source>
</evidence>
<gene>
    <name evidence="9" type="ORF">AACH10_14785</name>
</gene>
<keyword evidence="3" id="KW-0813">Transport</keyword>
<evidence type="ECO:0000256" key="1">
    <source>
        <dbReference type="ARBA" id="ARBA00004651"/>
    </source>
</evidence>
<accession>A0ABU9CLR9</accession>
<feature type="transmembrane region" description="Helical" evidence="8">
    <location>
        <begin position="319"/>
        <end position="338"/>
    </location>
</feature>
<dbReference type="PANTHER" id="PTHR36838:SF1">
    <property type="entry name" value="SLR1864 PROTEIN"/>
    <property type="match status" value="1"/>
</dbReference>
<evidence type="ECO:0000313" key="9">
    <source>
        <dbReference type="EMBL" id="MEK8051512.1"/>
    </source>
</evidence>
<evidence type="ECO:0000256" key="5">
    <source>
        <dbReference type="ARBA" id="ARBA00022692"/>
    </source>
</evidence>
<sequence>MTLTIATKLLSIVLAVVLGWLAGRMRWLGEPAARAGDADPARMLGNAAFYIFVPALLIRTTARLDLAALPRTTLLAFFVPAIAMTLGAYVLARWQAGRLPPLPPGRQLPEAERRAAMPAARAFAVVFGNSVQVGIPVATAMFGEAGLGIHVTLVSLHALVLLTLLTVLVELDLARARSAHEATSSVLRTVRTTVRNAVIHPVTLPVLLGLAWNLTGQPLPAVVDEVLQLLGTAVAPLCLVLIGLSLAYTRMHGALGPALGITLAKLLLMPALVLGVAHWGFGLGGLPLAVVTVMAALPTGSNALIFAQRYRSQEAEATAASVLSTVGFMATAPLWLWAATVLG</sequence>
<dbReference type="InterPro" id="IPR004776">
    <property type="entry name" value="Mem_transp_PIN-like"/>
</dbReference>
<evidence type="ECO:0000256" key="4">
    <source>
        <dbReference type="ARBA" id="ARBA00022475"/>
    </source>
</evidence>
<evidence type="ECO:0000313" key="10">
    <source>
        <dbReference type="Proteomes" id="UP001365405"/>
    </source>
</evidence>
<keyword evidence="6 8" id="KW-1133">Transmembrane helix</keyword>
<dbReference type="Proteomes" id="UP001365405">
    <property type="component" value="Unassembled WGS sequence"/>
</dbReference>
<evidence type="ECO:0000256" key="8">
    <source>
        <dbReference type="SAM" id="Phobius"/>
    </source>
</evidence>
<evidence type="ECO:0000256" key="3">
    <source>
        <dbReference type="ARBA" id="ARBA00022448"/>
    </source>
</evidence>
<name>A0ABU9CLR9_9BURK</name>
<feature type="transmembrane region" description="Helical" evidence="8">
    <location>
        <begin position="74"/>
        <end position="92"/>
    </location>
</feature>
<evidence type="ECO:0000256" key="6">
    <source>
        <dbReference type="ARBA" id="ARBA00022989"/>
    </source>
</evidence>
<dbReference type="EMBL" id="JBBUTH010000008">
    <property type="protein sequence ID" value="MEK8051512.1"/>
    <property type="molecule type" value="Genomic_DNA"/>
</dbReference>
<organism evidence="9 10">
    <name type="scientific">Pseudaquabacterium inlustre</name>
    <dbReference type="NCBI Taxonomy" id="2984192"/>
    <lineage>
        <taxon>Bacteria</taxon>
        <taxon>Pseudomonadati</taxon>
        <taxon>Pseudomonadota</taxon>
        <taxon>Betaproteobacteria</taxon>
        <taxon>Burkholderiales</taxon>
        <taxon>Sphaerotilaceae</taxon>
        <taxon>Pseudaquabacterium</taxon>
    </lineage>
</organism>
<feature type="transmembrane region" description="Helical" evidence="8">
    <location>
        <begin position="226"/>
        <end position="247"/>
    </location>
</feature>
<reference evidence="9 10" key="1">
    <citation type="submission" date="2024-04" db="EMBL/GenBank/DDBJ databases">
        <title>Novel species of the genus Ideonella isolated from streams.</title>
        <authorList>
            <person name="Lu H."/>
        </authorList>
    </citation>
    <scope>NUCLEOTIDE SEQUENCE [LARGE SCALE GENOMIC DNA]</scope>
    <source>
        <strain evidence="9 10">DXS22W</strain>
    </source>
</reference>